<accession>A0A9Q1KT40</accession>
<keyword evidence="4" id="KW-1185">Reference proteome</keyword>
<organism evidence="3 4">
    <name type="scientific">Carnegiea gigantea</name>
    <dbReference type="NCBI Taxonomy" id="171969"/>
    <lineage>
        <taxon>Eukaryota</taxon>
        <taxon>Viridiplantae</taxon>
        <taxon>Streptophyta</taxon>
        <taxon>Embryophyta</taxon>
        <taxon>Tracheophyta</taxon>
        <taxon>Spermatophyta</taxon>
        <taxon>Magnoliopsida</taxon>
        <taxon>eudicotyledons</taxon>
        <taxon>Gunneridae</taxon>
        <taxon>Pentapetalae</taxon>
        <taxon>Caryophyllales</taxon>
        <taxon>Cactineae</taxon>
        <taxon>Cactaceae</taxon>
        <taxon>Cactoideae</taxon>
        <taxon>Echinocereeae</taxon>
        <taxon>Carnegiea</taxon>
    </lineage>
</organism>
<dbReference type="InterPro" id="IPR052929">
    <property type="entry name" value="RNase_H-like_EbsB-rel"/>
</dbReference>
<evidence type="ECO:0008006" key="5">
    <source>
        <dbReference type="Google" id="ProtNLM"/>
    </source>
</evidence>
<dbReference type="GO" id="GO:0004523">
    <property type="term" value="F:RNA-DNA hybrid ribonuclease activity"/>
    <property type="evidence" value="ECO:0007669"/>
    <property type="project" value="InterPro"/>
</dbReference>
<proteinExistence type="predicted"/>
<dbReference type="OrthoDB" id="692400at2759"/>
<dbReference type="PANTHER" id="PTHR47074:SF11">
    <property type="entry name" value="REVERSE TRANSCRIPTASE-LIKE PROTEIN"/>
    <property type="match status" value="1"/>
</dbReference>
<name>A0A9Q1KT40_9CARY</name>
<gene>
    <name evidence="3" type="ORF">Cgig2_031866</name>
</gene>
<evidence type="ECO:0000313" key="4">
    <source>
        <dbReference type="Proteomes" id="UP001153076"/>
    </source>
</evidence>
<protein>
    <recommendedName>
        <fullName evidence="5">Reverse transcriptase zinc-binding domain-containing protein</fullName>
    </recommendedName>
</protein>
<dbReference type="GO" id="GO:0003676">
    <property type="term" value="F:nucleic acid binding"/>
    <property type="evidence" value="ECO:0007669"/>
    <property type="project" value="InterPro"/>
</dbReference>
<feature type="domain" description="Reverse transcriptase zinc-binding" evidence="2">
    <location>
        <begin position="158"/>
        <end position="229"/>
    </location>
</feature>
<dbReference type="InterPro" id="IPR026960">
    <property type="entry name" value="RVT-Znf"/>
</dbReference>
<dbReference type="Pfam" id="PF13966">
    <property type="entry name" value="zf-RVT"/>
    <property type="match status" value="1"/>
</dbReference>
<dbReference type="Pfam" id="PF13456">
    <property type="entry name" value="RVT_3"/>
    <property type="match status" value="1"/>
</dbReference>
<evidence type="ECO:0000313" key="3">
    <source>
        <dbReference type="EMBL" id="KAJ8448142.1"/>
    </source>
</evidence>
<reference evidence="3" key="1">
    <citation type="submission" date="2022-04" db="EMBL/GenBank/DDBJ databases">
        <title>Carnegiea gigantea Genome sequencing and assembly v2.</title>
        <authorList>
            <person name="Copetti D."/>
            <person name="Sanderson M.J."/>
            <person name="Burquez A."/>
            <person name="Wojciechowski M.F."/>
        </authorList>
    </citation>
    <scope>NUCLEOTIDE SEQUENCE</scope>
    <source>
        <strain evidence="3">SGP5-SGP5p</strain>
        <tissue evidence="3">Aerial part</tissue>
    </source>
</reference>
<evidence type="ECO:0000259" key="1">
    <source>
        <dbReference type="Pfam" id="PF13456"/>
    </source>
</evidence>
<dbReference type="Proteomes" id="UP001153076">
    <property type="component" value="Unassembled WGS sequence"/>
</dbReference>
<dbReference type="EMBL" id="JAKOGI010000032">
    <property type="protein sequence ID" value="KAJ8448142.1"/>
    <property type="molecule type" value="Genomic_DNA"/>
</dbReference>
<comment type="caution">
    <text evidence="3">The sequence shown here is derived from an EMBL/GenBank/DDBJ whole genome shotgun (WGS) entry which is preliminary data.</text>
</comment>
<sequence length="440" mass="50433">MEWSILFSHAEVIHLDEHISDHLPILLKFRKDTGRKIGRKKHFKFENMWIHDEGFRQTVKDAWESFNSQDPWANLEGKLSSYSGALLKWNEEVFGNVIFNIKALERQLRGQENIQEVRNKADLLKHGNSNSRWFHTRANMRRVINLISSLKRGQTSSSDYKKDWKIIRKLDVPPRIKLFGWKVAVNALAMRVNLSCRISSIGMRCEICGAIKESDIHDLFLCLLAAEVWVGSGFEEMLWDGNVISPIDALMKASQRLMLDRLGEHVAVMWECWNSRNRFIFGKKEGNRAGLATRAMAFVHNFRRIREDDTPAPTTSATTCWMPPSLGLFKLNFDARKVGQNGRGWGFVVRDSMGELVLAGVTQDEGFLSPEVEESRACMFDLKTTAAHGFKRLVVESNSLAFTSYELFCPFMSLLTIKVISIVNEAGRRKIDKVLHVRIN</sequence>
<dbReference type="AlphaFoldDB" id="A0A9Q1KT40"/>
<feature type="domain" description="RNase H type-1" evidence="1">
    <location>
        <begin position="332"/>
        <end position="400"/>
    </location>
</feature>
<dbReference type="PANTHER" id="PTHR47074">
    <property type="entry name" value="BNAC02G40300D PROTEIN"/>
    <property type="match status" value="1"/>
</dbReference>
<evidence type="ECO:0000259" key="2">
    <source>
        <dbReference type="Pfam" id="PF13966"/>
    </source>
</evidence>
<dbReference type="InterPro" id="IPR002156">
    <property type="entry name" value="RNaseH_domain"/>
</dbReference>